<organism evidence="1">
    <name type="scientific">marine sediment metagenome</name>
    <dbReference type="NCBI Taxonomy" id="412755"/>
    <lineage>
        <taxon>unclassified sequences</taxon>
        <taxon>metagenomes</taxon>
        <taxon>ecological metagenomes</taxon>
    </lineage>
</organism>
<protein>
    <submittedName>
        <fullName evidence="1">Uncharacterized protein</fullName>
    </submittedName>
</protein>
<proteinExistence type="predicted"/>
<dbReference type="EMBL" id="LAZR01044321">
    <property type="protein sequence ID" value="KKL04946.1"/>
    <property type="molecule type" value="Genomic_DNA"/>
</dbReference>
<sequence length="86" mass="9805">MPKFRITYTVYADLELDQHVIDAVDDEWRSSFYNLHTPEDIAEHIGRNLIRNARLSMLDGWADQADTSASLAISNEEVEAEAHDAE</sequence>
<name>A0A0F9CGY1_9ZZZZ</name>
<accession>A0A0F9CGY1</accession>
<dbReference type="AlphaFoldDB" id="A0A0F9CGY1"/>
<reference evidence="1" key="1">
    <citation type="journal article" date="2015" name="Nature">
        <title>Complex archaea that bridge the gap between prokaryotes and eukaryotes.</title>
        <authorList>
            <person name="Spang A."/>
            <person name="Saw J.H."/>
            <person name="Jorgensen S.L."/>
            <person name="Zaremba-Niedzwiedzka K."/>
            <person name="Martijn J."/>
            <person name="Lind A.E."/>
            <person name="van Eijk R."/>
            <person name="Schleper C."/>
            <person name="Guy L."/>
            <person name="Ettema T.J."/>
        </authorList>
    </citation>
    <scope>NUCLEOTIDE SEQUENCE</scope>
</reference>
<gene>
    <name evidence="1" type="ORF">LCGC14_2610980</name>
</gene>
<evidence type="ECO:0000313" key="1">
    <source>
        <dbReference type="EMBL" id="KKL04946.1"/>
    </source>
</evidence>
<comment type="caution">
    <text evidence="1">The sequence shown here is derived from an EMBL/GenBank/DDBJ whole genome shotgun (WGS) entry which is preliminary data.</text>
</comment>